<dbReference type="InterPro" id="IPR007813">
    <property type="entry name" value="PilN"/>
</dbReference>
<comment type="caution">
    <text evidence="2">The sequence shown here is derived from an EMBL/GenBank/DDBJ whole genome shotgun (WGS) entry which is preliminary data.</text>
</comment>
<sequence length="186" mass="21731">MTRVNLLPWRETAIKQRARHWIIRYSTLLIVLTLLCAGGRIMLHNQVQQMLLLDEQQQQDHLRINRLITGQQQLSLRLEGLRQKREARRLQQEQLIQWRRFWADLPELMPASVWLFSVSRHEGVLIFRGQSDSVSQLLRFNRQLKGHPFLYSSAVQELVTVAEGGYRFTLTARLTPELHETGGGNA</sequence>
<gene>
    <name evidence="2" type="ORF">GTPT_0419</name>
</gene>
<evidence type="ECO:0000256" key="1">
    <source>
        <dbReference type="SAM" id="Phobius"/>
    </source>
</evidence>
<organism evidence="2 3">
    <name type="scientific">Tatumella ptyseos ATCC 33301</name>
    <dbReference type="NCBI Taxonomy" id="1005995"/>
    <lineage>
        <taxon>Bacteria</taxon>
        <taxon>Pseudomonadati</taxon>
        <taxon>Pseudomonadota</taxon>
        <taxon>Gammaproteobacteria</taxon>
        <taxon>Enterobacterales</taxon>
        <taxon>Erwiniaceae</taxon>
        <taxon>Tatumella</taxon>
    </lineage>
</organism>
<keyword evidence="3" id="KW-1185">Reference proteome</keyword>
<keyword evidence="1" id="KW-1133">Transmembrane helix</keyword>
<protein>
    <recommendedName>
        <fullName evidence="4">PilN family type IV pilus biogenesis protein</fullName>
    </recommendedName>
</protein>
<dbReference type="InterPro" id="IPR052534">
    <property type="entry name" value="Extracell_DNA_Util/SecSys_Comp"/>
</dbReference>
<name>A0A085JP49_9GAMM</name>
<dbReference type="OrthoDB" id="6519106at2"/>
<evidence type="ECO:0000313" key="2">
    <source>
        <dbReference type="EMBL" id="KFD22245.1"/>
    </source>
</evidence>
<reference evidence="2 3" key="1">
    <citation type="submission" date="2014-05" db="EMBL/GenBank/DDBJ databases">
        <title>ATOL: Assembling a taxonomically balanced genome-scale reconstruction of the evolutionary history of the Enterobacteriaceae.</title>
        <authorList>
            <person name="Plunkett G.III."/>
            <person name="Neeno-Eckwall E.C."/>
            <person name="Glasner J.D."/>
            <person name="Perna N.T."/>
        </authorList>
    </citation>
    <scope>NUCLEOTIDE SEQUENCE [LARGE SCALE GENOMIC DNA]</scope>
    <source>
        <strain evidence="2 3">ATCC 33301</strain>
    </source>
</reference>
<dbReference type="AlphaFoldDB" id="A0A085JP49"/>
<dbReference type="Pfam" id="PF05137">
    <property type="entry name" value="PilN"/>
    <property type="match status" value="1"/>
</dbReference>
<accession>A0A085JP49</accession>
<dbReference type="PANTHER" id="PTHR40278:SF1">
    <property type="entry name" value="DNA UTILIZATION PROTEIN HOFN"/>
    <property type="match status" value="1"/>
</dbReference>
<evidence type="ECO:0000313" key="3">
    <source>
        <dbReference type="Proteomes" id="UP000028602"/>
    </source>
</evidence>
<feature type="transmembrane region" description="Helical" evidence="1">
    <location>
        <begin position="21"/>
        <end position="43"/>
    </location>
</feature>
<dbReference type="EMBL" id="JMPR01000008">
    <property type="protein sequence ID" value="KFD22245.1"/>
    <property type="molecule type" value="Genomic_DNA"/>
</dbReference>
<keyword evidence="1" id="KW-0472">Membrane</keyword>
<dbReference type="eggNOG" id="COG3166">
    <property type="taxonomic scope" value="Bacteria"/>
</dbReference>
<dbReference type="Proteomes" id="UP000028602">
    <property type="component" value="Unassembled WGS sequence"/>
</dbReference>
<proteinExistence type="predicted"/>
<dbReference type="RefSeq" id="WP_025901492.1">
    <property type="nucleotide sequence ID" value="NZ_ATMJ01000038.1"/>
</dbReference>
<evidence type="ECO:0008006" key="4">
    <source>
        <dbReference type="Google" id="ProtNLM"/>
    </source>
</evidence>
<dbReference type="PANTHER" id="PTHR40278">
    <property type="entry name" value="DNA UTILIZATION PROTEIN HOFN"/>
    <property type="match status" value="1"/>
</dbReference>
<keyword evidence="1" id="KW-0812">Transmembrane</keyword>